<evidence type="ECO:0000256" key="5">
    <source>
        <dbReference type="ARBA" id="ARBA00022605"/>
    </source>
</evidence>
<dbReference type="EMBL" id="SDHZ01000002">
    <property type="protein sequence ID" value="RXK83858.1"/>
    <property type="molecule type" value="Genomic_DNA"/>
</dbReference>
<evidence type="ECO:0000256" key="7">
    <source>
        <dbReference type="ARBA" id="ARBA00022840"/>
    </source>
</evidence>
<dbReference type="InterPro" id="IPR048268">
    <property type="entry name" value="Arginosuc_syn_C"/>
</dbReference>
<keyword evidence="3" id="KW-0055">Arginine biosynthesis</keyword>
<dbReference type="PANTHER" id="PTHR11587">
    <property type="entry name" value="ARGININOSUCCINATE SYNTHASE"/>
    <property type="match status" value="1"/>
</dbReference>
<evidence type="ECO:0000256" key="6">
    <source>
        <dbReference type="ARBA" id="ARBA00022741"/>
    </source>
</evidence>
<sequence length="399" mass="43956">MAKKIVLGFSGGLDTTYCVKYLGEDKGYEVHSVIVNTGGFSDEELTKIEAHAYKLGVKSHTTINAVKGYYDRIIKYLVFGNILKNNTYPLSVSAERLVQALHIAEHAKKLNADAVAHGSTGAGNDQVRFDMVFNIMIPGVEILTPIRDLKLSREAEIEYLKSKGVEMNFEKAAYSINKGLWGTSVGGRETLSSKGLLPEEAWPTQITKTGKEEVKLSFINGELTAVNDKKFGHPSEAIQFLQAIAGAYGIGRDIHVGDTIIGIKGRVGFEAAAPMVIIKAHHALEKHVLTKWQLSWKDNIANFYGNWLHEGQILDPVMRDIEAFLQSSQATVTGDAYVLLQPGFFQVIGIESAYDLMSSKFGKYGEMNNGWTGEDVRGFTKIFGNQTAMFHLVKADAEK</sequence>
<feature type="domain" description="Arginosuccinate synthase-like N-terminal" evidence="8">
    <location>
        <begin position="4"/>
        <end position="166"/>
    </location>
</feature>
<dbReference type="RefSeq" id="WP_129004910.1">
    <property type="nucleotide sequence ID" value="NZ_SDHZ01000002.1"/>
</dbReference>
<keyword evidence="6" id="KW-0547">Nucleotide-binding</keyword>
<dbReference type="Proteomes" id="UP000290545">
    <property type="component" value="Unassembled WGS sequence"/>
</dbReference>
<evidence type="ECO:0000313" key="11">
    <source>
        <dbReference type="Proteomes" id="UP000290545"/>
    </source>
</evidence>
<keyword evidence="4" id="KW-0436">Ligase</keyword>
<dbReference type="Pfam" id="PF20979">
    <property type="entry name" value="Arginosuc_syn_C"/>
    <property type="match status" value="1"/>
</dbReference>
<dbReference type="Gene3D" id="3.40.50.620">
    <property type="entry name" value="HUPs"/>
    <property type="match status" value="1"/>
</dbReference>
<dbReference type="GO" id="GO:0005737">
    <property type="term" value="C:cytoplasm"/>
    <property type="evidence" value="ECO:0007669"/>
    <property type="project" value="TreeGrafter"/>
</dbReference>
<feature type="domain" description="Arginosuccinate synthase C-terminal" evidence="9">
    <location>
        <begin position="174"/>
        <end position="389"/>
    </location>
</feature>
<dbReference type="EC" id="6.3.4.5" evidence="2"/>
<organism evidence="10 11">
    <name type="scientific">Filimonas effusa</name>
    <dbReference type="NCBI Taxonomy" id="2508721"/>
    <lineage>
        <taxon>Bacteria</taxon>
        <taxon>Pseudomonadati</taxon>
        <taxon>Bacteroidota</taxon>
        <taxon>Chitinophagia</taxon>
        <taxon>Chitinophagales</taxon>
        <taxon>Chitinophagaceae</taxon>
        <taxon>Filimonas</taxon>
    </lineage>
</organism>
<dbReference type="InterPro" id="IPR024074">
    <property type="entry name" value="AS_cat/multimer_dom_body"/>
</dbReference>
<evidence type="ECO:0000256" key="3">
    <source>
        <dbReference type="ARBA" id="ARBA00022571"/>
    </source>
</evidence>
<dbReference type="GO" id="GO:0005524">
    <property type="term" value="F:ATP binding"/>
    <property type="evidence" value="ECO:0007669"/>
    <property type="project" value="UniProtKB-KW"/>
</dbReference>
<dbReference type="InterPro" id="IPR014729">
    <property type="entry name" value="Rossmann-like_a/b/a_fold"/>
</dbReference>
<dbReference type="PANTHER" id="PTHR11587:SF2">
    <property type="entry name" value="ARGININOSUCCINATE SYNTHASE"/>
    <property type="match status" value="1"/>
</dbReference>
<dbReference type="InterPro" id="IPR023434">
    <property type="entry name" value="Arginosuc_synth_type_1_subfam"/>
</dbReference>
<proteinExistence type="predicted"/>
<keyword evidence="11" id="KW-1185">Reference proteome</keyword>
<dbReference type="Pfam" id="PF00764">
    <property type="entry name" value="Arginosuc_synth"/>
    <property type="match status" value="1"/>
</dbReference>
<evidence type="ECO:0000256" key="1">
    <source>
        <dbReference type="ARBA" id="ARBA00004967"/>
    </source>
</evidence>
<gene>
    <name evidence="10" type="ORF">ESB13_17465</name>
</gene>
<dbReference type="GO" id="GO:0006526">
    <property type="term" value="P:L-arginine biosynthetic process"/>
    <property type="evidence" value="ECO:0007669"/>
    <property type="project" value="UniProtKB-UniPathway"/>
</dbReference>
<dbReference type="Gene3D" id="3.90.1260.10">
    <property type="entry name" value="Argininosuccinate synthetase, chain A, domain 2"/>
    <property type="match status" value="1"/>
</dbReference>
<evidence type="ECO:0000259" key="8">
    <source>
        <dbReference type="Pfam" id="PF00764"/>
    </source>
</evidence>
<dbReference type="SUPFAM" id="SSF52402">
    <property type="entry name" value="Adenine nucleotide alpha hydrolases-like"/>
    <property type="match status" value="1"/>
</dbReference>
<dbReference type="InterPro" id="IPR001518">
    <property type="entry name" value="Arginosuc_synth"/>
</dbReference>
<comment type="caution">
    <text evidence="10">The sequence shown here is derived from an EMBL/GenBank/DDBJ whole genome shotgun (WGS) entry which is preliminary data.</text>
</comment>
<evidence type="ECO:0000313" key="10">
    <source>
        <dbReference type="EMBL" id="RXK83858.1"/>
    </source>
</evidence>
<dbReference type="CDD" id="cd01999">
    <property type="entry name" value="ASS"/>
    <property type="match status" value="1"/>
</dbReference>
<protein>
    <recommendedName>
        <fullName evidence="2">argininosuccinate synthase</fullName>
        <ecNumber evidence="2">6.3.4.5</ecNumber>
    </recommendedName>
</protein>
<dbReference type="InterPro" id="IPR048267">
    <property type="entry name" value="Arginosuc_syn_N"/>
</dbReference>
<dbReference type="GO" id="GO:0000053">
    <property type="term" value="P:argininosuccinate metabolic process"/>
    <property type="evidence" value="ECO:0007669"/>
    <property type="project" value="TreeGrafter"/>
</dbReference>
<dbReference type="GO" id="GO:0004055">
    <property type="term" value="F:argininosuccinate synthase activity"/>
    <property type="evidence" value="ECO:0007669"/>
    <property type="project" value="UniProtKB-EC"/>
</dbReference>
<evidence type="ECO:0000259" key="9">
    <source>
        <dbReference type="Pfam" id="PF20979"/>
    </source>
</evidence>
<comment type="pathway">
    <text evidence="1">Amino-acid biosynthesis; L-arginine biosynthesis; L-arginine from L-ornithine and carbamoyl phosphate: step 2/3.</text>
</comment>
<dbReference type="OrthoDB" id="9801641at2"/>
<name>A0A4Q1D620_9BACT</name>
<dbReference type="AlphaFoldDB" id="A0A4Q1D620"/>
<keyword evidence="5" id="KW-0028">Amino-acid biosynthesis</keyword>
<evidence type="ECO:0000256" key="2">
    <source>
        <dbReference type="ARBA" id="ARBA00012286"/>
    </source>
</evidence>
<dbReference type="UniPathway" id="UPA00068">
    <property type="reaction ID" value="UER00113"/>
</dbReference>
<dbReference type="GO" id="GO:0000050">
    <property type="term" value="P:urea cycle"/>
    <property type="evidence" value="ECO:0007669"/>
    <property type="project" value="TreeGrafter"/>
</dbReference>
<reference evidence="10 11" key="1">
    <citation type="submission" date="2019-01" db="EMBL/GenBank/DDBJ databases">
        <title>Filimonas sp. strain TTM-71.</title>
        <authorList>
            <person name="Chen W.-M."/>
        </authorList>
    </citation>
    <scope>NUCLEOTIDE SEQUENCE [LARGE SCALE GENOMIC DNA]</scope>
    <source>
        <strain evidence="10 11">TTM-71</strain>
    </source>
</reference>
<accession>A0A4Q1D620</accession>
<keyword evidence="7" id="KW-0067">ATP-binding</keyword>
<dbReference type="SUPFAM" id="SSF69864">
    <property type="entry name" value="Argininosuccinate synthetase, C-terminal domain"/>
    <property type="match status" value="1"/>
</dbReference>
<evidence type="ECO:0000256" key="4">
    <source>
        <dbReference type="ARBA" id="ARBA00022598"/>
    </source>
</evidence>